<dbReference type="Gene3D" id="3.30.70.660">
    <property type="entry name" value="Pseudouridine synthase I, catalytic domain, C-terminal subdomain"/>
    <property type="match status" value="1"/>
</dbReference>
<proteinExistence type="inferred from homology"/>
<dbReference type="InterPro" id="IPR020095">
    <property type="entry name" value="PsdUridine_synth_TruA_C"/>
</dbReference>
<sequence length="262" mass="28883">MRIAAILEYDGSAFSGWQRQEQARSVQAAVEAALSKVADQPIHVTVAGRTDAGVHALAQALHFDTSAMRSEYSWVRGTNTHLPPDVALLWAAPVDEGFHARYSATGRHYHYIILNRPVRPTYLARRVTHEYRLLDVAPMQAAAKHLIGEHDFTSFRAIECQAKSPVRVLRALEVQRHGEFVHIRAHANAFLHHMVRNLAGVLMTIGAGEREPGWAREVLEARDRRAGGVTASPDGLYLASVTYPAAAGIPDLARGMAFPDMN</sequence>
<dbReference type="OrthoDB" id="9811823at2"/>
<evidence type="ECO:0000256" key="1">
    <source>
        <dbReference type="ARBA" id="ARBA00009375"/>
    </source>
</evidence>
<dbReference type="RefSeq" id="WP_096359809.1">
    <property type="nucleotide sequence ID" value="NZ_AP014879.1"/>
</dbReference>
<dbReference type="EMBL" id="AP014879">
    <property type="protein sequence ID" value="BAV32898.1"/>
    <property type="molecule type" value="Genomic_DNA"/>
</dbReference>
<name>A0A1B4XDN3_9GAMM</name>
<dbReference type="InterPro" id="IPR001406">
    <property type="entry name" value="PsdUridine_synth_TruA"/>
</dbReference>
<evidence type="ECO:0000256" key="5">
    <source>
        <dbReference type="PIRSR" id="PIRSR001430-1"/>
    </source>
</evidence>
<comment type="catalytic activity">
    <reaction evidence="4 7">
        <text>uridine(38/39/40) in tRNA = pseudouridine(38/39/40) in tRNA</text>
        <dbReference type="Rhea" id="RHEA:22376"/>
        <dbReference type="Rhea" id="RHEA-COMP:10085"/>
        <dbReference type="Rhea" id="RHEA-COMP:10087"/>
        <dbReference type="ChEBI" id="CHEBI:65314"/>
        <dbReference type="ChEBI" id="CHEBI:65315"/>
        <dbReference type="EC" id="5.4.99.12"/>
    </reaction>
</comment>
<dbReference type="InParanoid" id="A0A1B4XDN3"/>
<dbReference type="EC" id="5.4.99.12" evidence="4"/>
<dbReference type="InterPro" id="IPR020097">
    <property type="entry name" value="PsdUridine_synth_TruA_a/b_dom"/>
</dbReference>
<gene>
    <name evidence="4" type="primary">truA</name>
    <name evidence="9" type="ORF">SCL_0576</name>
</gene>
<dbReference type="AlphaFoldDB" id="A0A1B4XDN3"/>
<dbReference type="Gene3D" id="3.30.70.580">
    <property type="entry name" value="Pseudouridine synthase I, catalytic domain, N-terminal subdomain"/>
    <property type="match status" value="1"/>
</dbReference>
<reference evidence="9 10" key="1">
    <citation type="submission" date="2015-05" db="EMBL/GenBank/DDBJ databases">
        <title>Complete genome sequence of a sulfur-oxidizing gammaproteobacterium strain HA5.</title>
        <authorList>
            <person name="Miura A."/>
            <person name="Kojima H."/>
            <person name="Fukui M."/>
        </authorList>
    </citation>
    <scope>NUCLEOTIDE SEQUENCE [LARGE SCALE GENOMIC DNA]</scope>
    <source>
        <strain evidence="9 10">HA5</strain>
    </source>
</reference>
<evidence type="ECO:0000259" key="8">
    <source>
        <dbReference type="Pfam" id="PF01416"/>
    </source>
</evidence>
<evidence type="ECO:0000313" key="10">
    <source>
        <dbReference type="Proteomes" id="UP000243180"/>
    </source>
</evidence>
<dbReference type="KEGG" id="slim:SCL_0576"/>
<comment type="function">
    <text evidence="4">Formation of pseudouridine at positions 38, 39 and 40 in the anticodon stem and loop of transfer RNAs.</text>
</comment>
<dbReference type="FunCoup" id="A0A1B4XDN3">
    <property type="interactions" value="479"/>
</dbReference>
<dbReference type="InterPro" id="IPR020103">
    <property type="entry name" value="PsdUridine_synth_cat_dom_sf"/>
</dbReference>
<dbReference type="PIRSF" id="PIRSF001430">
    <property type="entry name" value="tRNA_psdUrid_synth"/>
    <property type="match status" value="1"/>
</dbReference>
<dbReference type="HAMAP" id="MF_00171">
    <property type="entry name" value="TruA"/>
    <property type="match status" value="1"/>
</dbReference>
<comment type="similarity">
    <text evidence="1 4 7">Belongs to the tRNA pseudouridine synthase TruA family.</text>
</comment>
<feature type="active site" description="Nucleophile" evidence="4 5">
    <location>
        <position position="51"/>
    </location>
</feature>
<dbReference type="Pfam" id="PF01416">
    <property type="entry name" value="PseudoU_synth_1"/>
    <property type="match status" value="2"/>
</dbReference>
<feature type="domain" description="Pseudouridine synthase I TruA alpha/beta" evidence="8">
    <location>
        <begin position="142"/>
        <end position="244"/>
    </location>
</feature>
<evidence type="ECO:0000256" key="3">
    <source>
        <dbReference type="ARBA" id="ARBA00023235"/>
    </source>
</evidence>
<evidence type="ECO:0000256" key="4">
    <source>
        <dbReference type="HAMAP-Rule" id="MF_00171"/>
    </source>
</evidence>
<keyword evidence="10" id="KW-1185">Reference proteome</keyword>
<organism evidence="9 10">
    <name type="scientific">Sulfuricaulis limicola</name>
    <dbReference type="NCBI Taxonomy" id="1620215"/>
    <lineage>
        <taxon>Bacteria</taxon>
        <taxon>Pseudomonadati</taxon>
        <taxon>Pseudomonadota</taxon>
        <taxon>Gammaproteobacteria</taxon>
        <taxon>Acidiferrobacterales</taxon>
        <taxon>Acidiferrobacteraceae</taxon>
        <taxon>Sulfuricaulis</taxon>
    </lineage>
</organism>
<dbReference type="CDD" id="cd02570">
    <property type="entry name" value="PseudoU_synth_EcTruA"/>
    <property type="match status" value="1"/>
</dbReference>
<feature type="binding site" evidence="4 6">
    <location>
        <position position="109"/>
    </location>
    <ligand>
        <name>substrate</name>
    </ligand>
</feature>
<evidence type="ECO:0000313" key="9">
    <source>
        <dbReference type="EMBL" id="BAV32898.1"/>
    </source>
</evidence>
<dbReference type="PANTHER" id="PTHR11142:SF0">
    <property type="entry name" value="TRNA PSEUDOURIDINE SYNTHASE-LIKE 1"/>
    <property type="match status" value="1"/>
</dbReference>
<evidence type="ECO:0000256" key="2">
    <source>
        <dbReference type="ARBA" id="ARBA00022694"/>
    </source>
</evidence>
<dbReference type="GO" id="GO:0003723">
    <property type="term" value="F:RNA binding"/>
    <property type="evidence" value="ECO:0007669"/>
    <property type="project" value="InterPro"/>
</dbReference>
<dbReference type="Proteomes" id="UP000243180">
    <property type="component" value="Chromosome"/>
</dbReference>
<evidence type="ECO:0000256" key="7">
    <source>
        <dbReference type="RuleBase" id="RU003792"/>
    </source>
</evidence>
<evidence type="ECO:0000256" key="6">
    <source>
        <dbReference type="PIRSR" id="PIRSR001430-2"/>
    </source>
</evidence>
<comment type="caution">
    <text evidence="4">Lacks conserved residue(s) required for the propagation of feature annotation.</text>
</comment>
<dbReference type="SUPFAM" id="SSF55120">
    <property type="entry name" value="Pseudouridine synthase"/>
    <property type="match status" value="1"/>
</dbReference>
<feature type="domain" description="Pseudouridine synthase I TruA alpha/beta" evidence="8">
    <location>
        <begin position="5"/>
        <end position="103"/>
    </location>
</feature>
<dbReference type="FunFam" id="3.30.70.580:FF:000001">
    <property type="entry name" value="tRNA pseudouridine synthase A"/>
    <property type="match status" value="1"/>
</dbReference>
<comment type="subunit">
    <text evidence="4">Homodimer.</text>
</comment>
<keyword evidence="2 4" id="KW-0819">tRNA processing</keyword>
<dbReference type="InterPro" id="IPR020094">
    <property type="entry name" value="TruA/RsuA/RluB/E/F_N"/>
</dbReference>
<accession>A0A1B4XDN3</accession>
<dbReference type="NCBIfam" id="TIGR00071">
    <property type="entry name" value="hisT_truA"/>
    <property type="match status" value="1"/>
</dbReference>
<dbReference type="PANTHER" id="PTHR11142">
    <property type="entry name" value="PSEUDOURIDYLATE SYNTHASE"/>
    <property type="match status" value="1"/>
</dbReference>
<dbReference type="GO" id="GO:0160147">
    <property type="term" value="F:tRNA pseudouridine(38-40) synthase activity"/>
    <property type="evidence" value="ECO:0007669"/>
    <property type="project" value="UniProtKB-EC"/>
</dbReference>
<keyword evidence="3 4" id="KW-0413">Isomerase</keyword>
<protein>
    <recommendedName>
        <fullName evidence="4">tRNA pseudouridine synthase A</fullName>
        <ecNumber evidence="4">5.4.99.12</ecNumber>
    </recommendedName>
    <alternativeName>
        <fullName evidence="4">tRNA pseudouridine(38-40) synthase</fullName>
    </alternativeName>
    <alternativeName>
        <fullName evidence="4">tRNA pseudouridylate synthase I</fullName>
    </alternativeName>
    <alternativeName>
        <fullName evidence="4">tRNA-uridine isomerase I</fullName>
    </alternativeName>
</protein>
<dbReference type="GO" id="GO:0031119">
    <property type="term" value="P:tRNA pseudouridine synthesis"/>
    <property type="evidence" value="ECO:0007669"/>
    <property type="project" value="UniProtKB-UniRule"/>
</dbReference>